<dbReference type="AlphaFoldDB" id="A0AAX4KBT0"/>
<sequence>MADQVAVTPSPGEGTSKSISTYPHHWREIINGPLEEEFVQLALSTLNELVQPDFVPTVEHVQLLLYLTITPNVHPIPPELPLDILYRLVSLHHPMSFSQGIPIHPSSSSGKNRENEPIWLQWDYKRSDLHKFIWRCMKACRDEGVWALLWDKAAQVKAKTENPRRSILDDEEGDRKAHRNLSTEGWKLLEWLVQFWEKDRSERDLGENSIEYSPLFLKQLPRPFDRTGQLPRNDASIPISILKAAYTTPSSKGEEGERRRSFAVNLLSLVIDTVIGPKAPFHPSSLSSSLVHSLRALPTNDVLDVTKRLARSRHWRTACHILTLLIEDLGGIRSKKTEQRRAKHVSRGIDMDFEKNIDLDRPTAKYLLGEIVLLTPRDAHDVVKTTMFKVALVSITKSHNYDAIAMEEVTARYKDDVSWWNRVENTWRIEAVDEKKRLVYIGLLKRCIVDML</sequence>
<organism evidence="2 3">
    <name type="scientific">Kwoniella europaea PYCC6329</name>
    <dbReference type="NCBI Taxonomy" id="1423913"/>
    <lineage>
        <taxon>Eukaryota</taxon>
        <taxon>Fungi</taxon>
        <taxon>Dikarya</taxon>
        <taxon>Basidiomycota</taxon>
        <taxon>Agaricomycotina</taxon>
        <taxon>Tremellomycetes</taxon>
        <taxon>Tremellales</taxon>
        <taxon>Cryptococcaceae</taxon>
        <taxon>Kwoniella</taxon>
    </lineage>
</organism>
<dbReference type="Proteomes" id="UP001358614">
    <property type="component" value="Chromosome 1"/>
</dbReference>
<accession>A0AAX4KBT0</accession>
<dbReference type="KEGG" id="ker:91100055"/>
<evidence type="ECO:0000313" key="2">
    <source>
        <dbReference type="EMBL" id="WWD03202.1"/>
    </source>
</evidence>
<dbReference type="RefSeq" id="XP_066081169.1">
    <property type="nucleotide sequence ID" value="XM_066225072.1"/>
</dbReference>
<evidence type="ECO:0000313" key="3">
    <source>
        <dbReference type="Proteomes" id="UP001358614"/>
    </source>
</evidence>
<dbReference type="EMBL" id="CP144089">
    <property type="protein sequence ID" value="WWD03202.1"/>
    <property type="molecule type" value="Genomic_DNA"/>
</dbReference>
<proteinExistence type="predicted"/>
<keyword evidence="3" id="KW-1185">Reference proteome</keyword>
<feature type="region of interest" description="Disordered" evidence="1">
    <location>
        <begin position="1"/>
        <end position="20"/>
    </location>
</feature>
<evidence type="ECO:0000256" key="1">
    <source>
        <dbReference type="SAM" id="MobiDB-lite"/>
    </source>
</evidence>
<name>A0AAX4KBT0_9TREE</name>
<dbReference type="GeneID" id="91100055"/>
<reference evidence="2 3" key="1">
    <citation type="submission" date="2024-01" db="EMBL/GenBank/DDBJ databases">
        <title>Comparative genomics of Cryptococcus and Kwoniella reveals pathogenesis evolution and contrasting modes of karyotype evolution via chromosome fusion or intercentromeric recombination.</title>
        <authorList>
            <person name="Coelho M.A."/>
            <person name="David-Palma M."/>
            <person name="Shea T."/>
            <person name="Bowers K."/>
            <person name="McGinley-Smith S."/>
            <person name="Mohammad A.W."/>
            <person name="Gnirke A."/>
            <person name="Yurkov A.M."/>
            <person name="Nowrousian M."/>
            <person name="Sun S."/>
            <person name="Cuomo C.A."/>
            <person name="Heitman J."/>
        </authorList>
    </citation>
    <scope>NUCLEOTIDE SEQUENCE [LARGE SCALE GENOMIC DNA]</scope>
    <source>
        <strain evidence="2 3">PYCC6329</strain>
    </source>
</reference>
<gene>
    <name evidence="2" type="ORF">V865_001251</name>
</gene>
<protein>
    <submittedName>
        <fullName evidence="2">Uncharacterized protein</fullName>
    </submittedName>
</protein>